<gene>
    <name evidence="2" type="ORF">LTR09_013042</name>
</gene>
<accession>A0AAJ0D954</accession>
<dbReference type="Gene3D" id="1.10.510.10">
    <property type="entry name" value="Transferase(Phosphotransferase) domain 1"/>
    <property type="match status" value="1"/>
</dbReference>
<dbReference type="InterPro" id="IPR011009">
    <property type="entry name" value="Kinase-like_dom_sf"/>
</dbReference>
<dbReference type="Gene3D" id="3.30.200.20">
    <property type="entry name" value="Phosphorylase Kinase, domain 1"/>
    <property type="match status" value="1"/>
</dbReference>
<feature type="domain" description="Protein kinase" evidence="1">
    <location>
        <begin position="146"/>
        <end position="424"/>
    </location>
</feature>
<dbReference type="InterPro" id="IPR000719">
    <property type="entry name" value="Prot_kinase_dom"/>
</dbReference>
<protein>
    <recommendedName>
        <fullName evidence="1">Protein kinase domain-containing protein</fullName>
    </recommendedName>
</protein>
<reference evidence="2" key="1">
    <citation type="submission" date="2023-04" db="EMBL/GenBank/DDBJ databases">
        <title>Black Yeasts Isolated from many extreme environments.</title>
        <authorList>
            <person name="Coleine C."/>
            <person name="Stajich J.E."/>
            <person name="Selbmann L."/>
        </authorList>
    </citation>
    <scope>NUCLEOTIDE SEQUENCE</scope>
    <source>
        <strain evidence="2">CCFEE 5312</strain>
    </source>
</reference>
<dbReference type="GO" id="GO:0004672">
    <property type="term" value="F:protein kinase activity"/>
    <property type="evidence" value="ECO:0007669"/>
    <property type="project" value="InterPro"/>
</dbReference>
<evidence type="ECO:0000313" key="2">
    <source>
        <dbReference type="EMBL" id="KAK3045307.1"/>
    </source>
</evidence>
<dbReference type="PANTHER" id="PTHR44167:SF24">
    <property type="entry name" value="SERINE_THREONINE-PROTEIN KINASE CHK2"/>
    <property type="match status" value="1"/>
</dbReference>
<dbReference type="EMBL" id="JAWDJX010000373">
    <property type="protein sequence ID" value="KAK3045307.1"/>
    <property type="molecule type" value="Genomic_DNA"/>
</dbReference>
<dbReference type="CDD" id="cd00180">
    <property type="entry name" value="PKc"/>
    <property type="match status" value="1"/>
</dbReference>
<name>A0AAJ0D954_9PEZI</name>
<dbReference type="SUPFAM" id="SSF56112">
    <property type="entry name" value="Protein kinase-like (PK-like)"/>
    <property type="match status" value="1"/>
</dbReference>
<dbReference type="PROSITE" id="PS50011">
    <property type="entry name" value="PROTEIN_KINASE_DOM"/>
    <property type="match status" value="1"/>
</dbReference>
<evidence type="ECO:0000259" key="1">
    <source>
        <dbReference type="PROSITE" id="PS50011"/>
    </source>
</evidence>
<dbReference type="Proteomes" id="UP001271007">
    <property type="component" value="Unassembled WGS sequence"/>
</dbReference>
<comment type="caution">
    <text evidence="2">The sequence shown here is derived from an EMBL/GenBank/DDBJ whole genome shotgun (WGS) entry which is preliminary data.</text>
</comment>
<evidence type="ECO:0000313" key="3">
    <source>
        <dbReference type="Proteomes" id="UP001271007"/>
    </source>
</evidence>
<organism evidence="2 3">
    <name type="scientific">Extremus antarcticus</name>
    <dbReference type="NCBI Taxonomy" id="702011"/>
    <lineage>
        <taxon>Eukaryota</taxon>
        <taxon>Fungi</taxon>
        <taxon>Dikarya</taxon>
        <taxon>Ascomycota</taxon>
        <taxon>Pezizomycotina</taxon>
        <taxon>Dothideomycetes</taxon>
        <taxon>Dothideomycetidae</taxon>
        <taxon>Mycosphaerellales</taxon>
        <taxon>Extremaceae</taxon>
        <taxon>Extremus</taxon>
    </lineage>
</organism>
<proteinExistence type="predicted"/>
<dbReference type="GO" id="GO:0005524">
    <property type="term" value="F:ATP binding"/>
    <property type="evidence" value="ECO:0007669"/>
    <property type="project" value="InterPro"/>
</dbReference>
<dbReference type="PANTHER" id="PTHR44167">
    <property type="entry name" value="OVARIAN-SPECIFIC SERINE/THREONINE-PROTEIN KINASE LOK-RELATED"/>
    <property type="match status" value="1"/>
</dbReference>
<keyword evidence="3" id="KW-1185">Reference proteome</keyword>
<sequence>MVDPPEGCVWIVGVGRKSRNVELIITTPERKSEDGVFGRHAKLKRSFDSGAIIVATDSHPITVDGHPLVRRRDQNEEPAMYQRVAGNKSLISLGRMTYELQMQDLRPDVDRAQMEAARKSVACIGPGPAFYLTPTPTMSGIVIGNYHVFEPFASGSVGTMHYVTHTVTGKPYALKRIRRRNDHDERAIQSEINILRSISHAHACRFVEVFTQRFDRPDIRQSNGFAEVCVVLDPAARRSLEEFVNPQFCEDVGPSLEVKAARELFIQNVVLQLADVGAYLHGKGVMHRDYKLENVAVVRTTPEVHVVLIDFGHAVEAVQSNDHMKGTVRYLAPEVLALKHDRSCSPYNCLVDVWALGVVVMELDLQRRVRSEDDAQQWAKELQQRKKDSESTPLQQLLPRFLRLDAKERIKMQQIVHELGQQFSSAGKRRATGGNETAGGRTKPFSRQIELKVPGFLGTCHVPGKTV</sequence>
<dbReference type="AlphaFoldDB" id="A0AAJ0D954"/>
<dbReference type="Pfam" id="PF00069">
    <property type="entry name" value="Pkinase"/>
    <property type="match status" value="1"/>
</dbReference>